<evidence type="ECO:0000313" key="2">
    <source>
        <dbReference type="EMBL" id="TFK32466.1"/>
    </source>
</evidence>
<dbReference type="STRING" id="68775.A0A5C3LKN8"/>
<protein>
    <recommendedName>
        <fullName evidence="1">HNH nuclease domain-containing protein</fullName>
    </recommendedName>
</protein>
<proteinExistence type="predicted"/>
<sequence>MFTKKSNSSGMAEERTRSYFPDYPLLPETHAQLEQMTANDAMNCAKNTLDAFKWTFLPSVLKYAPSPQGQLNVSMLILHIRAQFDWDYIKDMKKYMSTVKANDPGDYRNTEKFYANQYQSQIIIKLMELDLYYKQSLILPQFGLKNCVQPLTFSFLPLNYYSGYPVKSCSRSDNRELLLKRDYYMCRATGRYDLELGKMASNGVVGDGKYWKEIDNHVYDHTVSADYLQAAHIIPYSLNNFDEKTPEEVYKYQVIWKTLQAFSGFDLSTLKGTEINKPSNMVMLCPTAHKMHDDLRLSFSPVTGQPTRFKVNTFGETNGWFGLVKDDTTTLNIKNELLIMDSGIDPTYLAIHHAICVILEESGIYPELKKDRLEEYIKLDEKYILGD</sequence>
<reference evidence="2 3" key="1">
    <citation type="journal article" date="2019" name="Nat. Ecol. Evol.">
        <title>Megaphylogeny resolves global patterns of mushroom evolution.</title>
        <authorList>
            <person name="Varga T."/>
            <person name="Krizsan K."/>
            <person name="Foldi C."/>
            <person name="Dima B."/>
            <person name="Sanchez-Garcia M."/>
            <person name="Sanchez-Ramirez S."/>
            <person name="Szollosi G.J."/>
            <person name="Szarkandi J.G."/>
            <person name="Papp V."/>
            <person name="Albert L."/>
            <person name="Andreopoulos W."/>
            <person name="Angelini C."/>
            <person name="Antonin V."/>
            <person name="Barry K.W."/>
            <person name="Bougher N.L."/>
            <person name="Buchanan P."/>
            <person name="Buyck B."/>
            <person name="Bense V."/>
            <person name="Catcheside P."/>
            <person name="Chovatia M."/>
            <person name="Cooper J."/>
            <person name="Damon W."/>
            <person name="Desjardin D."/>
            <person name="Finy P."/>
            <person name="Geml J."/>
            <person name="Haridas S."/>
            <person name="Hughes K."/>
            <person name="Justo A."/>
            <person name="Karasinski D."/>
            <person name="Kautmanova I."/>
            <person name="Kiss B."/>
            <person name="Kocsube S."/>
            <person name="Kotiranta H."/>
            <person name="LaButti K.M."/>
            <person name="Lechner B.E."/>
            <person name="Liimatainen K."/>
            <person name="Lipzen A."/>
            <person name="Lukacs Z."/>
            <person name="Mihaltcheva S."/>
            <person name="Morgado L.N."/>
            <person name="Niskanen T."/>
            <person name="Noordeloos M.E."/>
            <person name="Ohm R.A."/>
            <person name="Ortiz-Santana B."/>
            <person name="Ovrebo C."/>
            <person name="Racz N."/>
            <person name="Riley R."/>
            <person name="Savchenko A."/>
            <person name="Shiryaev A."/>
            <person name="Soop K."/>
            <person name="Spirin V."/>
            <person name="Szebenyi C."/>
            <person name="Tomsovsky M."/>
            <person name="Tulloss R.E."/>
            <person name="Uehling J."/>
            <person name="Grigoriev I.V."/>
            <person name="Vagvolgyi C."/>
            <person name="Papp T."/>
            <person name="Martin F.M."/>
            <person name="Miettinen O."/>
            <person name="Hibbett D.S."/>
            <person name="Nagy L.G."/>
        </authorList>
    </citation>
    <scope>NUCLEOTIDE SEQUENCE [LARGE SCALE GENOMIC DNA]</scope>
    <source>
        <strain evidence="2 3">CBS 166.37</strain>
    </source>
</reference>
<evidence type="ECO:0000313" key="3">
    <source>
        <dbReference type="Proteomes" id="UP000308652"/>
    </source>
</evidence>
<dbReference type="EMBL" id="ML213674">
    <property type="protein sequence ID" value="TFK32466.1"/>
    <property type="molecule type" value="Genomic_DNA"/>
</dbReference>
<dbReference type="OrthoDB" id="3163863at2759"/>
<gene>
    <name evidence="2" type="ORF">BDQ12DRAFT_716390</name>
</gene>
<evidence type="ECO:0000259" key="1">
    <source>
        <dbReference type="Pfam" id="PF13391"/>
    </source>
</evidence>
<name>A0A5C3LKN8_9AGAR</name>
<dbReference type="InterPro" id="IPR003615">
    <property type="entry name" value="HNH_nuc"/>
</dbReference>
<accession>A0A5C3LKN8</accession>
<organism evidence="2 3">
    <name type="scientific">Crucibulum laeve</name>
    <dbReference type="NCBI Taxonomy" id="68775"/>
    <lineage>
        <taxon>Eukaryota</taxon>
        <taxon>Fungi</taxon>
        <taxon>Dikarya</taxon>
        <taxon>Basidiomycota</taxon>
        <taxon>Agaricomycotina</taxon>
        <taxon>Agaricomycetes</taxon>
        <taxon>Agaricomycetidae</taxon>
        <taxon>Agaricales</taxon>
        <taxon>Agaricineae</taxon>
        <taxon>Nidulariaceae</taxon>
        <taxon>Crucibulum</taxon>
    </lineage>
</organism>
<dbReference type="Proteomes" id="UP000308652">
    <property type="component" value="Unassembled WGS sequence"/>
</dbReference>
<dbReference type="Pfam" id="PF13391">
    <property type="entry name" value="HNH_2"/>
    <property type="match status" value="1"/>
</dbReference>
<dbReference type="AlphaFoldDB" id="A0A5C3LKN8"/>
<keyword evidence="3" id="KW-1185">Reference proteome</keyword>
<feature type="domain" description="HNH nuclease" evidence="1">
    <location>
        <begin position="225"/>
        <end position="299"/>
    </location>
</feature>